<feature type="domain" description="Amino acid permease/ SLC12A" evidence="7">
    <location>
        <begin position="24"/>
        <end position="464"/>
    </location>
</feature>
<evidence type="ECO:0000256" key="6">
    <source>
        <dbReference type="SAM" id="Phobius"/>
    </source>
</evidence>
<sequence length="483" mass="51625">MSRIPPHNSAAEVPSQAARLKDRHVSMISIGGVIGASLFVGSSTAIATAGAGALFSYFLSGIMVMCITRMLGEMTVASPGTGSFVGQIRRGLGPRVAFVAGWLYWIMWATVLGFEAIAAAAFLAPYVPLPYLVIELLTVAIMTVVNLFSVRGYGEFEYWFSALKIITIIVFILLALSGLLGLWSHVKVASGLFSVAGLVPHGTFALFAVIPGIMMSMAGAEITSIAACDTTDPAGNVARSTRTVALRIMIFYLASIGLILLLLPLSRVVPGSSPFLATLDYIGIPFARALMTAVMLIATLSALNSGIYITSRVLCDLAENHDAPRMFLQRDGQGTPARAILCGSAVAVIIAVIGMLAPGRVFSFLVSASGTFILFDYVLIVLAHIRLRRACLRNGETVSLPMWGFPFLSYGMLACLFGALVTMFFATDHTRQEIVLSTISLGLIIVVEYLSVGYRTRRRMAQCQAERNDASGTTLRGDPARLS</sequence>
<dbReference type="PATRIC" id="fig|33995.3.peg.2091"/>
<dbReference type="FunFam" id="1.20.1740.10:FF:000001">
    <property type="entry name" value="Amino acid permease"/>
    <property type="match status" value="1"/>
</dbReference>
<keyword evidence="2" id="KW-0813">Transport</keyword>
<feature type="transmembrane region" description="Helical" evidence="6">
    <location>
        <begin position="189"/>
        <end position="210"/>
    </location>
</feature>
<comment type="caution">
    <text evidence="8">The sequence shown here is derived from an EMBL/GenBank/DDBJ whole genome shotgun (WGS) entry which is preliminary data.</text>
</comment>
<dbReference type="Pfam" id="PF00324">
    <property type="entry name" value="AA_permease"/>
    <property type="match status" value="1"/>
</dbReference>
<dbReference type="AlphaFoldDB" id="A0A0M0EHD3"/>
<dbReference type="GO" id="GO:0016020">
    <property type="term" value="C:membrane"/>
    <property type="evidence" value="ECO:0007669"/>
    <property type="project" value="UniProtKB-SubCell"/>
</dbReference>
<dbReference type="STRING" id="33995.KOEU_18870"/>
<feature type="transmembrane region" description="Helical" evidence="6">
    <location>
        <begin position="129"/>
        <end position="150"/>
    </location>
</feature>
<gene>
    <name evidence="8" type="primary">gabP2</name>
    <name evidence="8" type="ORF">KOEU_18870</name>
</gene>
<reference evidence="8" key="1">
    <citation type="submission" date="2015-08" db="EMBL/GenBank/DDBJ databases">
        <title>Draft genome sequence of Komagataeibacter europaeus CECT 8546 a cellulose producer strain from vinegar produced by the traditional method.</title>
        <authorList>
            <person name="Poehlein A."/>
            <person name="Valera M.J."/>
            <person name="Haack F.S."/>
            <person name="Mas A."/>
            <person name="Daniel R."/>
            <person name="Streit W.R."/>
            <person name="Mateo E."/>
        </authorList>
    </citation>
    <scope>NUCLEOTIDE SEQUENCE [LARGE SCALE GENOMIC DNA]</scope>
    <source>
        <strain evidence="8">CECT 8546</strain>
    </source>
</reference>
<evidence type="ECO:0000313" key="9">
    <source>
        <dbReference type="Proteomes" id="UP000037566"/>
    </source>
</evidence>
<feature type="transmembrane region" description="Helical" evidence="6">
    <location>
        <begin position="96"/>
        <end position="123"/>
    </location>
</feature>
<dbReference type="InterPro" id="IPR004840">
    <property type="entry name" value="Amino_acid_permease_CS"/>
</dbReference>
<dbReference type="RefSeq" id="WP_053323336.1">
    <property type="nucleotide sequence ID" value="NZ_LHUQ01000008.1"/>
</dbReference>
<feature type="transmembrane region" description="Helical" evidence="6">
    <location>
        <begin position="281"/>
        <end position="303"/>
    </location>
</feature>
<keyword evidence="4 6" id="KW-1133">Transmembrane helix</keyword>
<dbReference type="EMBL" id="LHUQ01000008">
    <property type="protein sequence ID" value="KON64672.1"/>
    <property type="molecule type" value="Genomic_DNA"/>
</dbReference>
<dbReference type="OrthoDB" id="5297508at2"/>
<dbReference type="PANTHER" id="PTHR43495">
    <property type="entry name" value="GABA PERMEASE"/>
    <property type="match status" value="1"/>
</dbReference>
<comment type="subcellular location">
    <subcellularLocation>
        <location evidence="1">Membrane</location>
        <topology evidence="1">Multi-pass membrane protein</topology>
    </subcellularLocation>
</comment>
<feature type="transmembrane region" description="Helical" evidence="6">
    <location>
        <begin position="25"/>
        <end position="48"/>
    </location>
</feature>
<evidence type="ECO:0000256" key="4">
    <source>
        <dbReference type="ARBA" id="ARBA00022989"/>
    </source>
</evidence>
<feature type="transmembrane region" description="Helical" evidence="6">
    <location>
        <begin position="162"/>
        <end position="183"/>
    </location>
</feature>
<feature type="transmembrane region" description="Helical" evidence="6">
    <location>
        <begin position="432"/>
        <end position="452"/>
    </location>
</feature>
<keyword evidence="3 6" id="KW-0812">Transmembrane</keyword>
<name>A0A0M0EHD3_KOMEU</name>
<dbReference type="PIRSF" id="PIRSF006060">
    <property type="entry name" value="AA_transporter"/>
    <property type="match status" value="1"/>
</dbReference>
<proteinExistence type="predicted"/>
<evidence type="ECO:0000313" key="8">
    <source>
        <dbReference type="EMBL" id="KON64672.1"/>
    </source>
</evidence>
<feature type="transmembrane region" description="Helical" evidence="6">
    <location>
        <begin position="362"/>
        <end position="382"/>
    </location>
</feature>
<feature type="transmembrane region" description="Helical" evidence="6">
    <location>
        <begin position="54"/>
        <end position="72"/>
    </location>
</feature>
<evidence type="ECO:0000259" key="7">
    <source>
        <dbReference type="Pfam" id="PF00324"/>
    </source>
</evidence>
<dbReference type="GO" id="GO:0006865">
    <property type="term" value="P:amino acid transport"/>
    <property type="evidence" value="ECO:0007669"/>
    <property type="project" value="InterPro"/>
</dbReference>
<dbReference type="Gene3D" id="1.20.1740.10">
    <property type="entry name" value="Amino acid/polyamine transporter I"/>
    <property type="match status" value="1"/>
</dbReference>
<evidence type="ECO:0000256" key="2">
    <source>
        <dbReference type="ARBA" id="ARBA00022448"/>
    </source>
</evidence>
<dbReference type="PANTHER" id="PTHR43495:SF5">
    <property type="entry name" value="GAMMA-AMINOBUTYRIC ACID PERMEASE"/>
    <property type="match status" value="1"/>
</dbReference>
<protein>
    <submittedName>
        <fullName evidence="8">GABA permease</fullName>
    </submittedName>
</protein>
<feature type="transmembrane region" description="Helical" evidence="6">
    <location>
        <begin position="335"/>
        <end position="356"/>
    </location>
</feature>
<evidence type="ECO:0000256" key="5">
    <source>
        <dbReference type="ARBA" id="ARBA00023136"/>
    </source>
</evidence>
<dbReference type="PROSITE" id="PS00218">
    <property type="entry name" value="AMINO_ACID_PERMEASE_1"/>
    <property type="match status" value="1"/>
</dbReference>
<dbReference type="Proteomes" id="UP000037566">
    <property type="component" value="Unassembled WGS sequence"/>
</dbReference>
<keyword evidence="9" id="KW-1185">Reference proteome</keyword>
<evidence type="ECO:0000256" key="1">
    <source>
        <dbReference type="ARBA" id="ARBA00004141"/>
    </source>
</evidence>
<dbReference type="GO" id="GO:0055085">
    <property type="term" value="P:transmembrane transport"/>
    <property type="evidence" value="ECO:0007669"/>
    <property type="project" value="InterPro"/>
</dbReference>
<keyword evidence="5 6" id="KW-0472">Membrane</keyword>
<feature type="transmembrane region" description="Helical" evidence="6">
    <location>
        <begin position="249"/>
        <end position="269"/>
    </location>
</feature>
<evidence type="ECO:0000256" key="3">
    <source>
        <dbReference type="ARBA" id="ARBA00022692"/>
    </source>
</evidence>
<accession>A0A0M0EHD3</accession>
<organism evidence="8 9">
    <name type="scientific">Komagataeibacter europaeus</name>
    <name type="common">Gluconacetobacter europaeus</name>
    <dbReference type="NCBI Taxonomy" id="33995"/>
    <lineage>
        <taxon>Bacteria</taxon>
        <taxon>Pseudomonadati</taxon>
        <taxon>Pseudomonadota</taxon>
        <taxon>Alphaproteobacteria</taxon>
        <taxon>Acetobacterales</taxon>
        <taxon>Acetobacteraceae</taxon>
        <taxon>Komagataeibacter</taxon>
    </lineage>
</organism>
<dbReference type="InterPro" id="IPR004841">
    <property type="entry name" value="AA-permease/SLC12A_dom"/>
</dbReference>
<feature type="transmembrane region" description="Helical" evidence="6">
    <location>
        <begin position="403"/>
        <end position="426"/>
    </location>
</feature>